<evidence type="ECO:0000256" key="1">
    <source>
        <dbReference type="ARBA" id="ARBA00004651"/>
    </source>
</evidence>
<evidence type="ECO:0000259" key="10">
    <source>
        <dbReference type="Pfam" id="PF00689"/>
    </source>
</evidence>
<dbReference type="Proteomes" id="UP000193387">
    <property type="component" value="Unassembled WGS sequence"/>
</dbReference>
<dbReference type="Gene3D" id="1.20.1110.10">
    <property type="entry name" value="Calcium-transporting ATPase, transmembrane domain"/>
    <property type="match status" value="2"/>
</dbReference>
<dbReference type="Gene3D" id="2.70.150.10">
    <property type="entry name" value="Calcium-transporting ATPase, cytoplasmic transduction domain A"/>
    <property type="match status" value="1"/>
</dbReference>
<feature type="compositionally biased region" description="Basic and acidic residues" evidence="8">
    <location>
        <begin position="1429"/>
        <end position="1443"/>
    </location>
</feature>
<dbReference type="InterPro" id="IPR059000">
    <property type="entry name" value="ATPase_P-type_domA"/>
</dbReference>
<dbReference type="PRINTS" id="PR00119">
    <property type="entry name" value="CATATPASE"/>
</dbReference>
<dbReference type="SUPFAM" id="SSF56784">
    <property type="entry name" value="HAD-like"/>
    <property type="match status" value="1"/>
</dbReference>
<dbReference type="GO" id="GO:0005524">
    <property type="term" value="F:ATP binding"/>
    <property type="evidence" value="ECO:0007669"/>
    <property type="project" value="InterPro"/>
</dbReference>
<comment type="subcellular location">
    <subcellularLocation>
        <location evidence="1">Cell membrane</location>
        <topology evidence="1">Multi-pass membrane protein</topology>
    </subcellularLocation>
</comment>
<evidence type="ECO:0000256" key="4">
    <source>
        <dbReference type="ARBA" id="ARBA00022967"/>
    </source>
</evidence>
<feature type="region of interest" description="Disordered" evidence="8">
    <location>
        <begin position="1421"/>
        <end position="1481"/>
    </location>
</feature>
<dbReference type="Pfam" id="PF00689">
    <property type="entry name" value="Cation_ATPase_C"/>
    <property type="match status" value="1"/>
</dbReference>
<dbReference type="InterPro" id="IPR006068">
    <property type="entry name" value="ATPase_P-typ_cation-transptr_C"/>
</dbReference>
<feature type="domain" description="P-type ATPase A" evidence="9">
    <location>
        <begin position="721"/>
        <end position="820"/>
    </location>
</feature>
<dbReference type="Pfam" id="PF00702">
    <property type="entry name" value="Hydrolase"/>
    <property type="match status" value="1"/>
</dbReference>
<dbReference type="InterPro" id="IPR023214">
    <property type="entry name" value="HAD_sf"/>
</dbReference>
<dbReference type="SFLD" id="SFLDS00003">
    <property type="entry name" value="Haloacid_Dehalogenase"/>
    <property type="match status" value="1"/>
</dbReference>
<dbReference type="NCBIfam" id="TIGR01494">
    <property type="entry name" value="ATPase_P-type"/>
    <property type="match status" value="2"/>
</dbReference>
<dbReference type="SUPFAM" id="SSF81665">
    <property type="entry name" value="Calcium ATPase, transmembrane domain M"/>
    <property type="match status" value="1"/>
</dbReference>
<dbReference type="Gene3D" id="3.40.1110.10">
    <property type="entry name" value="Calcium-transporting ATPase, cytoplasmic domain N"/>
    <property type="match status" value="2"/>
</dbReference>
<evidence type="ECO:0000313" key="12">
    <source>
        <dbReference type="Proteomes" id="UP000193387"/>
    </source>
</evidence>
<dbReference type="GO" id="GO:0016887">
    <property type="term" value="F:ATP hydrolysis activity"/>
    <property type="evidence" value="ECO:0007669"/>
    <property type="project" value="InterPro"/>
</dbReference>
<sequence length="1481" mass="153503">MSIATSIRRTLPVRAVATGVNAATTLVGIAAIPVREGARAIAGDLSYETTLSRRCWRGEDRAWIEVRGLDDDRLGRRVLDAIDAHPGTTSASLNYPLSRVIVGLAGADTSLRDLCRIVDRAERDCAADELTPVTVPAASLPGDGVVLATRAVTVAATATGLGIALTGRALRWPRVPVAALAGVVAVDYQPWLRRLIEDRIGRPATDTLMTLAVTAAETVTQSPASLSVGLLMQSLKAAEARAEARAWQRYEPDLARYADQPRAGELTRLKPPRGRPRERHASRFALAQALSAAVVGATSRNPLTAATALLVTTPAANRTTPEAFAAGLGQGLSARHGVLPLRPEALRHLHRVDAIVIDPRVLCSDTLRVARIRGAHERDLPAAWNRAQLMLENSGLKPGWRPVPGISASGPDVTVEALFALAHDPLASAVVAEARHTQAELVSVEADSLGELRAAFDDIRPAGRSVDGALAQAVAELREAGRVVAVLSSAAAQAIWSADVALGVLPQPGSGPPLWSADLLLPDLAAAWRVLHALPAARAAARRGVEISAGATAMGSLLMIPGVRGVGRGPVTTGAAAGLFSGYLLARGIVGADSPRPAAVHEWHAMSPDQVQRTLATGARLPATRETAQFGQPAENALWQFVKAVGAELSDPLTPVLALGSAASAVLGSPVDAVLVFSVLAGNSMLAASQRLRAENRLNILLAQQIPPARKVTSGTDGERVYTDVLAAQLEPGDIIEVRTHEVVPADARILEEVDVEVDESTLTGESLSVEKQVEATPGADLAERRCMVYAGTTLVAGTALAVVTAVGADTQERRAAELVSADSSSDIGLQHQLSQLTNRAFPVSMTGGGLVGALGLLRGSTLRQAVASGIAIAVAAVPEGMPLVATLAQAASARRLTKFGALVRVPRSVEALGRIDVVCFDKTGTLSQNRLRVAQVHPASGHSRDEVLRCAAHAAPASNGDPHVHATDAAIVEAARAVAPEPVPETGQVRAHLPFRSGRSFSASVTDRELTVKGAPEVVLAACADADPTMDETVGGLAADGLRVIAVARRELSPQEARAIGDDPDAIAEFAGDGLTLAGFLGLSDTPRPEAAELLANLREQGVGVKLITGDHPITAKAIAGELGLSVTAEQVISGAEWDALSRKDQERVVTERVIFARMTPENKVQVVQTLEAAGVLCAMVGDGSNDAAAIRAATVGIGVVAGGSDPAHMAADVVLVDARIEGLLHAIIEGRQLWQRVQSAVSVLLGGNAGEVLFAIIGSAVTGTSPLNTRQLLLVNMMTDALPAAALAVSKPSGPVDPAKRGPDQPELWRAVAIRGVTTAAATTAAWTMASVTGRPQRASTVALVALVGAELGQTLLESRAPLVVLTAGGSLAAMGTIISIPVVSQLLGCTPLGPVGWAQALGTAAAATVAIGVANRVSERMSSSDTPRRLPDAPDRPAEHPRRRPATTAHKVPPGAPSARKQSTTPADRSRSRSRSRS</sequence>
<evidence type="ECO:0000256" key="8">
    <source>
        <dbReference type="SAM" id="MobiDB-lite"/>
    </source>
</evidence>
<protein>
    <submittedName>
        <fullName evidence="11">Haloacid dehalogenase</fullName>
    </submittedName>
</protein>
<keyword evidence="3" id="KW-0812">Transmembrane</keyword>
<dbReference type="EMBL" id="LQPR01000085">
    <property type="protein sequence ID" value="ORW63981.1"/>
    <property type="molecule type" value="Genomic_DNA"/>
</dbReference>
<gene>
    <name evidence="11" type="ORF">AWC23_27400</name>
</gene>
<dbReference type="SUPFAM" id="SSF81653">
    <property type="entry name" value="Calcium ATPase, transduction domain A"/>
    <property type="match status" value="1"/>
</dbReference>
<name>A0AAJ3TSN2_9MYCO</name>
<comment type="catalytic activity">
    <reaction evidence="7">
        <text>ATP + H2O = ADP + phosphate + H(+)</text>
        <dbReference type="Rhea" id="RHEA:13065"/>
        <dbReference type="ChEBI" id="CHEBI:15377"/>
        <dbReference type="ChEBI" id="CHEBI:15378"/>
        <dbReference type="ChEBI" id="CHEBI:30616"/>
        <dbReference type="ChEBI" id="CHEBI:43474"/>
        <dbReference type="ChEBI" id="CHEBI:456216"/>
    </reaction>
</comment>
<keyword evidence="2" id="KW-1003">Cell membrane</keyword>
<evidence type="ECO:0000256" key="3">
    <source>
        <dbReference type="ARBA" id="ARBA00022692"/>
    </source>
</evidence>
<dbReference type="GO" id="GO:0005886">
    <property type="term" value="C:plasma membrane"/>
    <property type="evidence" value="ECO:0007669"/>
    <property type="project" value="UniProtKB-SubCell"/>
</dbReference>
<dbReference type="Pfam" id="PF00122">
    <property type="entry name" value="E1-E2_ATPase"/>
    <property type="match status" value="1"/>
</dbReference>
<dbReference type="InterPro" id="IPR036412">
    <property type="entry name" value="HAD-like_sf"/>
</dbReference>
<dbReference type="InterPro" id="IPR001757">
    <property type="entry name" value="P_typ_ATPase"/>
</dbReference>
<accession>A0AAJ3TSN2</accession>
<evidence type="ECO:0000256" key="5">
    <source>
        <dbReference type="ARBA" id="ARBA00022989"/>
    </source>
</evidence>
<dbReference type="InterPro" id="IPR023299">
    <property type="entry name" value="ATPase_P-typ_cyto_dom_N"/>
</dbReference>
<evidence type="ECO:0000313" key="11">
    <source>
        <dbReference type="EMBL" id="ORW63981.1"/>
    </source>
</evidence>
<dbReference type="InterPro" id="IPR023298">
    <property type="entry name" value="ATPase_P-typ_TM_dom_sf"/>
</dbReference>
<dbReference type="PRINTS" id="PR00120">
    <property type="entry name" value="HATPASE"/>
</dbReference>
<proteinExistence type="predicted"/>
<evidence type="ECO:0000259" key="9">
    <source>
        <dbReference type="Pfam" id="PF00122"/>
    </source>
</evidence>
<keyword evidence="5" id="KW-1133">Transmembrane helix</keyword>
<dbReference type="Gene3D" id="3.40.50.1000">
    <property type="entry name" value="HAD superfamily/HAD-like"/>
    <property type="match status" value="2"/>
</dbReference>
<comment type="caution">
    <text evidence="11">The sequence shown here is derived from an EMBL/GenBank/DDBJ whole genome shotgun (WGS) entry which is preliminary data.</text>
</comment>
<dbReference type="InterPro" id="IPR008250">
    <property type="entry name" value="ATPase_P-typ_transduc_dom_A_sf"/>
</dbReference>
<organism evidence="11 12">
    <name type="scientific">Mycobacterium saskatchewanense</name>
    <dbReference type="NCBI Taxonomy" id="220927"/>
    <lineage>
        <taxon>Bacteria</taxon>
        <taxon>Bacillati</taxon>
        <taxon>Actinomycetota</taxon>
        <taxon>Actinomycetes</taxon>
        <taxon>Mycobacteriales</taxon>
        <taxon>Mycobacteriaceae</taxon>
        <taxon>Mycobacterium</taxon>
        <taxon>Mycobacterium simiae complex</taxon>
    </lineage>
</organism>
<dbReference type="SFLD" id="SFLDF00027">
    <property type="entry name" value="p-type_atpase"/>
    <property type="match status" value="1"/>
</dbReference>
<evidence type="ECO:0000256" key="6">
    <source>
        <dbReference type="ARBA" id="ARBA00023136"/>
    </source>
</evidence>
<keyword evidence="4" id="KW-1278">Translocase</keyword>
<dbReference type="InterPro" id="IPR044492">
    <property type="entry name" value="P_typ_ATPase_HD_dom"/>
</dbReference>
<evidence type="ECO:0000256" key="2">
    <source>
        <dbReference type="ARBA" id="ARBA00022475"/>
    </source>
</evidence>
<dbReference type="PANTHER" id="PTHR42861">
    <property type="entry name" value="CALCIUM-TRANSPORTING ATPASE"/>
    <property type="match status" value="1"/>
</dbReference>
<dbReference type="SFLD" id="SFLDG00002">
    <property type="entry name" value="C1.7:_P-type_atpase_like"/>
    <property type="match status" value="1"/>
</dbReference>
<feature type="domain" description="Cation-transporting P-type ATPase C-terminal" evidence="10">
    <location>
        <begin position="1267"/>
        <end position="1415"/>
    </location>
</feature>
<keyword evidence="12" id="KW-1185">Reference proteome</keyword>
<keyword evidence="6" id="KW-0472">Membrane</keyword>
<reference evidence="11 12" key="1">
    <citation type="submission" date="2016-01" db="EMBL/GenBank/DDBJ databases">
        <title>The new phylogeny of the genus Mycobacterium.</title>
        <authorList>
            <person name="Tarcisio F."/>
            <person name="Conor M."/>
            <person name="Antonella G."/>
            <person name="Elisabetta G."/>
            <person name="Giulia F.S."/>
            <person name="Sara T."/>
            <person name="Anna F."/>
            <person name="Clotilde B."/>
            <person name="Roberto B."/>
            <person name="Veronica D.S."/>
            <person name="Fabio R."/>
            <person name="Monica P."/>
            <person name="Olivier J."/>
            <person name="Enrico T."/>
            <person name="Nicola S."/>
        </authorList>
    </citation>
    <scope>NUCLEOTIDE SEQUENCE [LARGE SCALE GENOMIC DNA]</scope>
    <source>
        <strain evidence="11 12">DSM 44616</strain>
    </source>
</reference>
<evidence type="ECO:0000256" key="7">
    <source>
        <dbReference type="ARBA" id="ARBA00049360"/>
    </source>
</evidence>